<name>A0A284RQJ6_ARMOS</name>
<gene>
    <name evidence="1" type="ORF">ARMOST_14423</name>
</gene>
<dbReference type="AlphaFoldDB" id="A0A284RQJ6"/>
<reference evidence="2" key="1">
    <citation type="journal article" date="2017" name="Nat. Ecol. Evol.">
        <title>Genome expansion and lineage-specific genetic innovations in the forest pathogenic fungi Armillaria.</title>
        <authorList>
            <person name="Sipos G."/>
            <person name="Prasanna A.N."/>
            <person name="Walter M.C."/>
            <person name="O'Connor E."/>
            <person name="Balint B."/>
            <person name="Krizsan K."/>
            <person name="Kiss B."/>
            <person name="Hess J."/>
            <person name="Varga T."/>
            <person name="Slot J."/>
            <person name="Riley R."/>
            <person name="Boka B."/>
            <person name="Rigling D."/>
            <person name="Barry K."/>
            <person name="Lee J."/>
            <person name="Mihaltcheva S."/>
            <person name="LaButti K."/>
            <person name="Lipzen A."/>
            <person name="Waldron R."/>
            <person name="Moloney N.M."/>
            <person name="Sperisen C."/>
            <person name="Kredics L."/>
            <person name="Vagvoelgyi C."/>
            <person name="Patrignani A."/>
            <person name="Fitzpatrick D."/>
            <person name="Nagy I."/>
            <person name="Doyle S."/>
            <person name="Anderson J.B."/>
            <person name="Grigoriev I.V."/>
            <person name="Gueldener U."/>
            <person name="Muensterkoetter M."/>
            <person name="Nagy L.G."/>
        </authorList>
    </citation>
    <scope>NUCLEOTIDE SEQUENCE [LARGE SCALE GENOMIC DNA]</scope>
    <source>
        <strain evidence="2">C18/9</strain>
    </source>
</reference>
<organism evidence="1 2">
    <name type="scientific">Armillaria ostoyae</name>
    <name type="common">Armillaria root rot fungus</name>
    <dbReference type="NCBI Taxonomy" id="47428"/>
    <lineage>
        <taxon>Eukaryota</taxon>
        <taxon>Fungi</taxon>
        <taxon>Dikarya</taxon>
        <taxon>Basidiomycota</taxon>
        <taxon>Agaricomycotina</taxon>
        <taxon>Agaricomycetes</taxon>
        <taxon>Agaricomycetidae</taxon>
        <taxon>Agaricales</taxon>
        <taxon>Marasmiineae</taxon>
        <taxon>Physalacriaceae</taxon>
        <taxon>Armillaria</taxon>
    </lineage>
</organism>
<proteinExistence type="predicted"/>
<evidence type="ECO:0000313" key="2">
    <source>
        <dbReference type="Proteomes" id="UP000219338"/>
    </source>
</evidence>
<protein>
    <submittedName>
        <fullName evidence="1">Uncharacterized protein</fullName>
    </submittedName>
</protein>
<keyword evidence="2" id="KW-1185">Reference proteome</keyword>
<evidence type="ECO:0000313" key="1">
    <source>
        <dbReference type="EMBL" id="SJL11023.1"/>
    </source>
</evidence>
<sequence>MVFTPRLSTKALNINVKTKTKIRKIFWRANGRILKRRIRECQMSNDIRPYISDAPLILSPPAANAFLAQRQYTFVWEHMGIRLYLNDEK</sequence>
<dbReference type="Proteomes" id="UP000219338">
    <property type="component" value="Unassembled WGS sequence"/>
</dbReference>
<accession>A0A284RQJ6</accession>
<dbReference type="EMBL" id="FUEG01000013">
    <property type="protein sequence ID" value="SJL11023.1"/>
    <property type="molecule type" value="Genomic_DNA"/>
</dbReference>